<dbReference type="OrthoDB" id="6428147at2759"/>
<protein>
    <submittedName>
        <fullName evidence="2">Uncharacterized protein</fullName>
    </submittedName>
</protein>
<evidence type="ECO:0000313" key="2">
    <source>
        <dbReference type="EMBL" id="GFR19948.1"/>
    </source>
</evidence>
<feature type="transmembrane region" description="Helical" evidence="1">
    <location>
        <begin position="76"/>
        <end position="102"/>
    </location>
</feature>
<feature type="transmembrane region" description="Helical" evidence="1">
    <location>
        <begin position="302"/>
        <end position="325"/>
    </location>
</feature>
<feature type="transmembrane region" description="Helical" evidence="1">
    <location>
        <begin position="108"/>
        <end position="125"/>
    </location>
</feature>
<dbReference type="EMBL" id="BMAO01037760">
    <property type="protein sequence ID" value="GFR19948.1"/>
    <property type="molecule type" value="Genomic_DNA"/>
</dbReference>
<dbReference type="AlphaFoldDB" id="A0A8X6HAU2"/>
<sequence length="400" mass="45833">MPKQIHVKKIETVYTPSPFYNSSSVFHVPQLPDSSLTISIPNSCKSKSNLPSLLFSFLLLTGLVEEFRKNLQLRKLWFVFYFLLLSQILDVLVMCTINFHGGVTLKKHTTYFFALFCNLITWHSLRRKKNKLTNVLRMFGKLCPAVHSKRTSVTVLIILSFPFIFSTIITLLCNKTLASLFYAYGYELKSLTLQVCVISIKTFLMFLAQTTYPSLVAVLFCNLCMRWSSYYNCLTRKVLEYSSEKFGPLEQIHILKQKARVDDILEKLQDIFSLPSFFVILSNFLTCCSTLGIILTGHPSKITLVTAVFVGIPNLVSLVVVLWVAGGLPVEQDKLKDAFFKRAHYRYLLVLSSEEQQFKREILDKPDFVLNGCNIFSYTRNSFLTLIGTLLTYALLIYQN</sequence>
<reference evidence="2" key="1">
    <citation type="submission" date="2020-07" db="EMBL/GenBank/DDBJ databases">
        <title>Multicomponent nature underlies the extraordinary mechanical properties of spider dragline silk.</title>
        <authorList>
            <person name="Kono N."/>
            <person name="Nakamura H."/>
            <person name="Mori M."/>
            <person name="Yoshida Y."/>
            <person name="Ohtoshi R."/>
            <person name="Malay A.D."/>
            <person name="Moran D.A.P."/>
            <person name="Tomita M."/>
            <person name="Numata K."/>
            <person name="Arakawa K."/>
        </authorList>
    </citation>
    <scope>NUCLEOTIDE SEQUENCE</scope>
</reference>
<gene>
    <name evidence="2" type="primary">AVEN_213416_1</name>
    <name evidence="2" type="ORF">TNCT_165151</name>
</gene>
<comment type="caution">
    <text evidence="2">The sequence shown here is derived from an EMBL/GenBank/DDBJ whole genome shotgun (WGS) entry which is preliminary data.</text>
</comment>
<feature type="transmembrane region" description="Helical" evidence="1">
    <location>
        <begin position="378"/>
        <end position="398"/>
    </location>
</feature>
<feature type="transmembrane region" description="Helical" evidence="1">
    <location>
        <begin position="151"/>
        <end position="171"/>
    </location>
</feature>
<evidence type="ECO:0000256" key="1">
    <source>
        <dbReference type="SAM" id="Phobius"/>
    </source>
</evidence>
<keyword evidence="1" id="KW-1133">Transmembrane helix</keyword>
<keyword evidence="3" id="KW-1185">Reference proteome</keyword>
<keyword evidence="1" id="KW-0472">Membrane</keyword>
<feature type="transmembrane region" description="Helical" evidence="1">
    <location>
        <begin position="271"/>
        <end position="295"/>
    </location>
</feature>
<organism evidence="2 3">
    <name type="scientific">Trichonephila clavata</name>
    <name type="common">Joro spider</name>
    <name type="synonym">Nephila clavata</name>
    <dbReference type="NCBI Taxonomy" id="2740835"/>
    <lineage>
        <taxon>Eukaryota</taxon>
        <taxon>Metazoa</taxon>
        <taxon>Ecdysozoa</taxon>
        <taxon>Arthropoda</taxon>
        <taxon>Chelicerata</taxon>
        <taxon>Arachnida</taxon>
        <taxon>Araneae</taxon>
        <taxon>Araneomorphae</taxon>
        <taxon>Entelegynae</taxon>
        <taxon>Araneoidea</taxon>
        <taxon>Nephilidae</taxon>
        <taxon>Trichonephila</taxon>
    </lineage>
</organism>
<name>A0A8X6HAU2_TRICU</name>
<evidence type="ECO:0000313" key="3">
    <source>
        <dbReference type="Proteomes" id="UP000887116"/>
    </source>
</evidence>
<dbReference type="Proteomes" id="UP000887116">
    <property type="component" value="Unassembled WGS sequence"/>
</dbReference>
<accession>A0A8X6HAU2</accession>
<proteinExistence type="predicted"/>
<keyword evidence="1" id="KW-0812">Transmembrane</keyword>